<dbReference type="InterPro" id="IPR011793">
    <property type="entry name" value="YbdK"/>
</dbReference>
<dbReference type="EMBL" id="FNHE01000012">
    <property type="protein sequence ID" value="SDN11772.1"/>
    <property type="molecule type" value="Genomic_DNA"/>
</dbReference>
<dbReference type="HAMAP" id="MF_01609">
    <property type="entry name" value="Glu_cys_ligase_2"/>
    <property type="match status" value="1"/>
</dbReference>
<dbReference type="SUPFAM" id="SSF55931">
    <property type="entry name" value="Glutamine synthetase/guanido kinase"/>
    <property type="match status" value="1"/>
</dbReference>
<proteinExistence type="inferred from homology"/>
<gene>
    <name evidence="6" type="ORF">SAMN05660642_04093</name>
</gene>
<dbReference type="GO" id="GO:0004357">
    <property type="term" value="F:glutamate-cysteine ligase activity"/>
    <property type="evidence" value="ECO:0007669"/>
    <property type="project" value="UniProtKB-EC"/>
</dbReference>
<dbReference type="AlphaFoldDB" id="A0A1G9YRQ4"/>
<keyword evidence="3 5" id="KW-0067">ATP-binding</keyword>
<organism evidence="6 7">
    <name type="scientific">Geodermatophilus siccatus</name>
    <dbReference type="NCBI Taxonomy" id="1137991"/>
    <lineage>
        <taxon>Bacteria</taxon>
        <taxon>Bacillati</taxon>
        <taxon>Actinomycetota</taxon>
        <taxon>Actinomycetes</taxon>
        <taxon>Geodermatophilales</taxon>
        <taxon>Geodermatophilaceae</taxon>
        <taxon>Geodermatophilus</taxon>
    </lineage>
</organism>
<keyword evidence="7" id="KW-1185">Reference proteome</keyword>
<dbReference type="Gene3D" id="3.30.590.20">
    <property type="match status" value="1"/>
</dbReference>
<evidence type="ECO:0000256" key="2">
    <source>
        <dbReference type="ARBA" id="ARBA00022741"/>
    </source>
</evidence>
<evidence type="ECO:0000313" key="6">
    <source>
        <dbReference type="EMBL" id="SDN11772.1"/>
    </source>
</evidence>
<name>A0A1G9YRQ4_9ACTN</name>
<dbReference type="Pfam" id="PF04107">
    <property type="entry name" value="GCS2"/>
    <property type="match status" value="1"/>
</dbReference>
<comment type="catalytic activity">
    <reaction evidence="4 5">
        <text>L-cysteine + L-glutamate + ATP = gamma-L-glutamyl-L-cysteine + ADP + phosphate + H(+)</text>
        <dbReference type="Rhea" id="RHEA:13285"/>
        <dbReference type="ChEBI" id="CHEBI:15378"/>
        <dbReference type="ChEBI" id="CHEBI:29985"/>
        <dbReference type="ChEBI" id="CHEBI:30616"/>
        <dbReference type="ChEBI" id="CHEBI:35235"/>
        <dbReference type="ChEBI" id="CHEBI:43474"/>
        <dbReference type="ChEBI" id="CHEBI:58173"/>
        <dbReference type="ChEBI" id="CHEBI:456216"/>
        <dbReference type="EC" id="6.3.2.2"/>
    </reaction>
</comment>
<comment type="function">
    <text evidence="5">ATP-dependent carboxylate-amine ligase which exhibits weak glutamate--cysteine ligase activity.</text>
</comment>
<dbReference type="InterPro" id="IPR006336">
    <property type="entry name" value="GCS2"/>
</dbReference>
<dbReference type="InterPro" id="IPR050141">
    <property type="entry name" value="GCL_type2/YbdK_subfam"/>
</dbReference>
<dbReference type="STRING" id="1137991.SAMN05660642_04093"/>
<dbReference type="NCBIfam" id="NF010041">
    <property type="entry name" value="PRK13517.1-1"/>
    <property type="match status" value="1"/>
</dbReference>
<dbReference type="Proteomes" id="UP000198680">
    <property type="component" value="Unassembled WGS sequence"/>
</dbReference>
<protein>
    <recommendedName>
        <fullName evidence="5">Putative glutamate--cysteine ligase 2</fullName>
        <ecNumber evidence="5">6.3.2.2</ecNumber>
    </recommendedName>
    <alternativeName>
        <fullName evidence="5">Gamma-glutamylcysteine synthetase 2</fullName>
        <shortName evidence="5">GCS 2</shortName>
        <shortName evidence="5">Gamma-GCS 2</shortName>
    </alternativeName>
</protein>
<reference evidence="7" key="1">
    <citation type="submission" date="2016-10" db="EMBL/GenBank/DDBJ databases">
        <authorList>
            <person name="Varghese N."/>
            <person name="Submissions S."/>
        </authorList>
    </citation>
    <scope>NUCLEOTIDE SEQUENCE [LARGE SCALE GENOMIC DNA]</scope>
    <source>
        <strain evidence="7">DSM 45419</strain>
    </source>
</reference>
<comment type="similarity">
    <text evidence="5">Belongs to the glutamate--cysteine ligase type 2 family. YbdK subfamily.</text>
</comment>
<sequence length="381" mass="41141">MTGPTVPPGHPPPTTAGATVGVEEEFHLVDPDTLALTPSATVVRAALAGDAGEHVHPEIVTTQLETSTGVCTTLAELRAQLAATRAEAVSAAARDGLVPFPASTHPFGTWREQRITGAPRYEAMVERWGGLADRQDICGCHVHVGVPDLGTAVAVMDRARPHLPVLLAMTGSSPFHDGADTGYESWRTLWWSHWPNAGPPEPMGTEQRFREVLDGLVRSGLVEDGRHLYWDVRPSARWPTLEFRLADVCTDLDAAVLHAALVRSLVRVLAGRAERAEPVPEARPELLRAARWRAARDGLRGELFDPVRGEPVAARHAVDALVAELADDLRAHDEEDEVAALLDRLWAHGTSATRQRDTWVATHDRRAVAAAVVRDGVAGIG</sequence>
<keyword evidence="1 5" id="KW-0436">Ligase</keyword>
<keyword evidence="2 5" id="KW-0547">Nucleotide-binding</keyword>
<evidence type="ECO:0000313" key="7">
    <source>
        <dbReference type="Proteomes" id="UP000198680"/>
    </source>
</evidence>
<dbReference type="GO" id="GO:0042398">
    <property type="term" value="P:modified amino acid biosynthetic process"/>
    <property type="evidence" value="ECO:0007669"/>
    <property type="project" value="InterPro"/>
</dbReference>
<dbReference type="InterPro" id="IPR014746">
    <property type="entry name" value="Gln_synth/guanido_kin_cat_dom"/>
</dbReference>
<evidence type="ECO:0000256" key="3">
    <source>
        <dbReference type="ARBA" id="ARBA00022840"/>
    </source>
</evidence>
<dbReference type="EC" id="6.3.2.2" evidence="5"/>
<evidence type="ECO:0000256" key="5">
    <source>
        <dbReference type="HAMAP-Rule" id="MF_01609"/>
    </source>
</evidence>
<evidence type="ECO:0000256" key="1">
    <source>
        <dbReference type="ARBA" id="ARBA00022598"/>
    </source>
</evidence>
<accession>A0A1G9YRQ4</accession>
<evidence type="ECO:0000256" key="4">
    <source>
        <dbReference type="ARBA" id="ARBA00048819"/>
    </source>
</evidence>
<dbReference type="PANTHER" id="PTHR36510:SF1">
    <property type="entry name" value="GLUTAMATE--CYSTEINE LIGASE 2-RELATED"/>
    <property type="match status" value="1"/>
</dbReference>
<dbReference type="NCBIfam" id="TIGR02050">
    <property type="entry name" value="gshA_cyan_rel"/>
    <property type="match status" value="1"/>
</dbReference>
<dbReference type="PANTHER" id="PTHR36510">
    <property type="entry name" value="GLUTAMATE--CYSTEINE LIGASE 2-RELATED"/>
    <property type="match status" value="1"/>
</dbReference>
<dbReference type="RefSeq" id="WP_175479671.1">
    <property type="nucleotide sequence ID" value="NZ_FNHE01000012.1"/>
</dbReference>
<dbReference type="GO" id="GO:0005524">
    <property type="term" value="F:ATP binding"/>
    <property type="evidence" value="ECO:0007669"/>
    <property type="project" value="UniProtKB-KW"/>
</dbReference>